<feature type="signal peptide" evidence="3">
    <location>
        <begin position="1"/>
        <end position="23"/>
    </location>
</feature>
<proteinExistence type="inferred from homology"/>
<evidence type="ECO:0000256" key="3">
    <source>
        <dbReference type="SAM" id="SignalP"/>
    </source>
</evidence>
<dbReference type="SUPFAM" id="SSF53474">
    <property type="entry name" value="alpha/beta-Hydrolases"/>
    <property type="match status" value="1"/>
</dbReference>
<dbReference type="EMBL" id="JBHTIK010000005">
    <property type="protein sequence ID" value="MFD0848877.1"/>
    <property type="molecule type" value="Genomic_DNA"/>
</dbReference>
<dbReference type="PANTHER" id="PTHR40841:SF2">
    <property type="entry name" value="SIDEROPHORE-DEGRADING ESTERASE (EUROFUNG)"/>
    <property type="match status" value="1"/>
</dbReference>
<gene>
    <name evidence="4" type="ORF">ACFQ00_11125</name>
</gene>
<accession>A0ABW3C411</accession>
<evidence type="ECO:0000313" key="5">
    <source>
        <dbReference type="Proteomes" id="UP001597124"/>
    </source>
</evidence>
<dbReference type="Gene3D" id="3.40.50.1820">
    <property type="entry name" value="alpha/beta hydrolase"/>
    <property type="match status" value="1"/>
</dbReference>
<keyword evidence="5" id="KW-1185">Reference proteome</keyword>
<dbReference type="InterPro" id="IPR029058">
    <property type="entry name" value="AB_hydrolase_fold"/>
</dbReference>
<dbReference type="Proteomes" id="UP001597124">
    <property type="component" value="Unassembled WGS sequence"/>
</dbReference>
<dbReference type="Pfam" id="PF00756">
    <property type="entry name" value="Esterase"/>
    <property type="match status" value="1"/>
</dbReference>
<dbReference type="InterPro" id="IPR052558">
    <property type="entry name" value="Siderophore_Hydrolase_D"/>
</dbReference>
<sequence length="388" mass="42892">MTSMYRTLCLVAATIVTISPAHAETPARMVHEAIETFSLSAANGRPYEIVVATPTGPAPATGYPIVYVLDPHIMFGAMTESVRLMARRQDVGEQSVVVGIGYPAGADPRKERAIDYTPAFGSQPNKTPGTGGAEGFLTFVHDTLKPAIGKRWKIDSKREMLFGHSLGGLFTLYTLINRPDTFDTYVAASPSIWFEDGMVKRGNFRGRLGPKMETQGLSARVLITVGEYEQDPDPDFPPESPRDLQQRTQVDNAHEFAGWLAGLPGIEAKFIEVEGLDHGSVIPAAIGHGVHFAYSRTAKMPAPAPKPAEFNNPTGIPVPDAPTYMLMTDEDRYRLRLRIRALPEAQHKAWNDRFQYQLGAGLTYDQHRRLHEERVRMDEKYGTAPVDE</sequence>
<dbReference type="GO" id="GO:0016787">
    <property type="term" value="F:hydrolase activity"/>
    <property type="evidence" value="ECO:0007669"/>
    <property type="project" value="UniProtKB-KW"/>
</dbReference>
<dbReference type="RefSeq" id="WP_381490403.1">
    <property type="nucleotide sequence ID" value="NZ_JBHTIK010000005.1"/>
</dbReference>
<reference evidence="5" key="1">
    <citation type="journal article" date="2019" name="Int. J. Syst. Evol. Microbiol.">
        <title>The Global Catalogue of Microorganisms (GCM) 10K type strain sequencing project: providing services to taxonomists for standard genome sequencing and annotation.</title>
        <authorList>
            <consortium name="The Broad Institute Genomics Platform"/>
            <consortium name="The Broad Institute Genome Sequencing Center for Infectious Disease"/>
            <person name="Wu L."/>
            <person name="Ma J."/>
        </authorList>
    </citation>
    <scope>NUCLEOTIDE SEQUENCE [LARGE SCALE GENOMIC DNA]</scope>
    <source>
        <strain evidence="5">CCUG 52537</strain>
    </source>
</reference>
<evidence type="ECO:0000256" key="2">
    <source>
        <dbReference type="ARBA" id="ARBA00022801"/>
    </source>
</evidence>
<dbReference type="PANTHER" id="PTHR40841">
    <property type="entry name" value="SIDEROPHORE TRIACETYLFUSARININE C ESTERASE"/>
    <property type="match status" value="1"/>
</dbReference>
<feature type="chain" id="PRO_5045379005" evidence="3">
    <location>
        <begin position="24"/>
        <end position="388"/>
    </location>
</feature>
<protein>
    <submittedName>
        <fullName evidence="4">Alpha/beta hydrolase</fullName>
    </submittedName>
</protein>
<keyword evidence="2 4" id="KW-0378">Hydrolase</keyword>
<name>A0ABW3C411_SPHXN</name>
<organism evidence="4 5">
    <name type="scientific">Sphingosinicella xenopeptidilytica</name>
    <dbReference type="NCBI Taxonomy" id="364098"/>
    <lineage>
        <taxon>Bacteria</taxon>
        <taxon>Pseudomonadati</taxon>
        <taxon>Pseudomonadota</taxon>
        <taxon>Alphaproteobacteria</taxon>
        <taxon>Sphingomonadales</taxon>
        <taxon>Sphingosinicellaceae</taxon>
        <taxon>Sphingosinicella</taxon>
    </lineage>
</organism>
<dbReference type="InterPro" id="IPR000801">
    <property type="entry name" value="Esterase-like"/>
</dbReference>
<evidence type="ECO:0000256" key="1">
    <source>
        <dbReference type="ARBA" id="ARBA00005622"/>
    </source>
</evidence>
<evidence type="ECO:0000313" key="4">
    <source>
        <dbReference type="EMBL" id="MFD0848877.1"/>
    </source>
</evidence>
<keyword evidence="3" id="KW-0732">Signal</keyword>
<comment type="similarity">
    <text evidence="1">Belongs to the esterase D family.</text>
</comment>
<comment type="caution">
    <text evidence="4">The sequence shown here is derived from an EMBL/GenBank/DDBJ whole genome shotgun (WGS) entry which is preliminary data.</text>
</comment>